<comment type="caution">
    <text evidence="1">The sequence shown here is derived from an EMBL/GenBank/DDBJ whole genome shotgun (WGS) entry which is preliminary data.</text>
</comment>
<evidence type="ECO:0000313" key="2">
    <source>
        <dbReference type="Proteomes" id="UP000437017"/>
    </source>
</evidence>
<protein>
    <submittedName>
        <fullName evidence="1">Uncharacterized protein</fullName>
    </submittedName>
</protein>
<gene>
    <name evidence="1" type="ORF">E2I00_016048</name>
</gene>
<proteinExistence type="predicted"/>
<accession>A0A643BMH3</accession>
<reference evidence="1 2" key="1">
    <citation type="journal article" date="2019" name="PLoS ONE">
        <title>Genomic analyses reveal an absence of contemporary introgressive admixture between fin whales and blue whales, despite known hybrids.</title>
        <authorList>
            <person name="Westbury M.V."/>
            <person name="Petersen B."/>
            <person name="Lorenzen E.D."/>
        </authorList>
    </citation>
    <scope>NUCLEOTIDE SEQUENCE [LARGE SCALE GENOMIC DNA]</scope>
    <source>
        <strain evidence="1">FinWhale-01</strain>
    </source>
</reference>
<dbReference type="EMBL" id="SGJD01008374">
    <property type="protein sequence ID" value="KAB0389162.1"/>
    <property type="molecule type" value="Genomic_DNA"/>
</dbReference>
<name>A0A643BMH3_BALPH</name>
<evidence type="ECO:0000313" key="1">
    <source>
        <dbReference type="EMBL" id="KAB0389162.1"/>
    </source>
</evidence>
<dbReference type="Proteomes" id="UP000437017">
    <property type="component" value="Unassembled WGS sequence"/>
</dbReference>
<dbReference type="AlphaFoldDB" id="A0A643BMH3"/>
<sequence length="36" mass="4091">MPQSGTWQVPTMWSCSQERTVQWQPQSSHAGSNTQN</sequence>
<keyword evidence="2" id="KW-1185">Reference proteome</keyword>
<organism evidence="1 2">
    <name type="scientific">Balaenoptera physalus</name>
    <name type="common">Fin whale</name>
    <name type="synonym">Balaena physalus</name>
    <dbReference type="NCBI Taxonomy" id="9770"/>
    <lineage>
        <taxon>Eukaryota</taxon>
        <taxon>Metazoa</taxon>
        <taxon>Chordata</taxon>
        <taxon>Craniata</taxon>
        <taxon>Vertebrata</taxon>
        <taxon>Euteleostomi</taxon>
        <taxon>Mammalia</taxon>
        <taxon>Eutheria</taxon>
        <taxon>Laurasiatheria</taxon>
        <taxon>Artiodactyla</taxon>
        <taxon>Whippomorpha</taxon>
        <taxon>Cetacea</taxon>
        <taxon>Mysticeti</taxon>
        <taxon>Balaenopteridae</taxon>
        <taxon>Balaenoptera</taxon>
    </lineage>
</organism>